<name>A0AAD7CQ07_MYCRO</name>
<organism evidence="1 2">
    <name type="scientific">Mycena rosella</name>
    <name type="common">Pink bonnet</name>
    <name type="synonym">Agaricus rosellus</name>
    <dbReference type="NCBI Taxonomy" id="1033263"/>
    <lineage>
        <taxon>Eukaryota</taxon>
        <taxon>Fungi</taxon>
        <taxon>Dikarya</taxon>
        <taxon>Basidiomycota</taxon>
        <taxon>Agaricomycotina</taxon>
        <taxon>Agaricomycetes</taxon>
        <taxon>Agaricomycetidae</taxon>
        <taxon>Agaricales</taxon>
        <taxon>Marasmiineae</taxon>
        <taxon>Mycenaceae</taxon>
        <taxon>Mycena</taxon>
    </lineage>
</organism>
<proteinExistence type="predicted"/>
<keyword evidence="2" id="KW-1185">Reference proteome</keyword>
<sequence length="159" mass="16834">MSGSDIYCLIEGFAMHICEFAVNCRQVDEWSVSDQKLRAVINPVRPVAALRSFSLRDLMRSEQVHTSAPARRRNHVGKHCGGGKTGVWLNAWVCCVEGAGNGDGAVPWGAEVTAEAGEGIGGVCVAKAVMCGLSAGALPLEGHVRDESREQGQGEVGEK</sequence>
<dbReference type="AlphaFoldDB" id="A0AAD7CQ07"/>
<evidence type="ECO:0000313" key="2">
    <source>
        <dbReference type="Proteomes" id="UP001221757"/>
    </source>
</evidence>
<dbReference type="EMBL" id="JARKIE010000289">
    <property type="protein sequence ID" value="KAJ7657523.1"/>
    <property type="molecule type" value="Genomic_DNA"/>
</dbReference>
<gene>
    <name evidence="1" type="ORF">B0H17DRAFT_1145897</name>
</gene>
<accession>A0AAD7CQ07</accession>
<comment type="caution">
    <text evidence="1">The sequence shown here is derived from an EMBL/GenBank/DDBJ whole genome shotgun (WGS) entry which is preliminary data.</text>
</comment>
<dbReference type="Proteomes" id="UP001221757">
    <property type="component" value="Unassembled WGS sequence"/>
</dbReference>
<protein>
    <submittedName>
        <fullName evidence="1">Uncharacterized protein</fullName>
    </submittedName>
</protein>
<evidence type="ECO:0000313" key="1">
    <source>
        <dbReference type="EMBL" id="KAJ7657523.1"/>
    </source>
</evidence>
<reference evidence="1" key="1">
    <citation type="submission" date="2023-03" db="EMBL/GenBank/DDBJ databases">
        <title>Massive genome expansion in bonnet fungi (Mycena s.s.) driven by repeated elements and novel gene families across ecological guilds.</title>
        <authorList>
            <consortium name="Lawrence Berkeley National Laboratory"/>
            <person name="Harder C.B."/>
            <person name="Miyauchi S."/>
            <person name="Viragh M."/>
            <person name="Kuo A."/>
            <person name="Thoen E."/>
            <person name="Andreopoulos B."/>
            <person name="Lu D."/>
            <person name="Skrede I."/>
            <person name="Drula E."/>
            <person name="Henrissat B."/>
            <person name="Morin E."/>
            <person name="Kohler A."/>
            <person name="Barry K."/>
            <person name="LaButti K."/>
            <person name="Morin E."/>
            <person name="Salamov A."/>
            <person name="Lipzen A."/>
            <person name="Mereny Z."/>
            <person name="Hegedus B."/>
            <person name="Baldrian P."/>
            <person name="Stursova M."/>
            <person name="Weitz H."/>
            <person name="Taylor A."/>
            <person name="Grigoriev I.V."/>
            <person name="Nagy L.G."/>
            <person name="Martin F."/>
            <person name="Kauserud H."/>
        </authorList>
    </citation>
    <scope>NUCLEOTIDE SEQUENCE</scope>
    <source>
        <strain evidence="1">CBHHK067</strain>
    </source>
</reference>